<sequence length="84" mass="8409">MGATAGDSVGEVVRWATFSCALVPVVLVAYGAPVGGAVAVALGLAAVTAACAALMRRSERAAARPVRTSGRRGAGRRARKTPES</sequence>
<reference evidence="1" key="1">
    <citation type="submission" date="2024-03" db="EMBL/GenBank/DDBJ databases">
        <title>Novel Streptomyces species of biotechnological and ecological value are a feature of Machair soil.</title>
        <authorList>
            <person name="Prole J.R."/>
            <person name="Goodfellow M."/>
            <person name="Allenby N."/>
            <person name="Ward A.C."/>
        </authorList>
    </citation>
    <scope>NUCLEOTIDE SEQUENCE</scope>
    <source>
        <strain evidence="1">MS1.AVA.4</strain>
    </source>
</reference>
<evidence type="ECO:0000313" key="1">
    <source>
        <dbReference type="EMBL" id="MEJ8657447.1"/>
    </source>
</evidence>
<dbReference type="Proteomes" id="UP001375539">
    <property type="component" value="Unassembled WGS sequence"/>
</dbReference>
<accession>A0ACC6QG80</accession>
<protein>
    <submittedName>
        <fullName evidence="1">Uncharacterized protein</fullName>
    </submittedName>
</protein>
<organism evidence="1 2">
    <name type="scientific">Streptomyces pratisoli</name>
    <dbReference type="NCBI Taxonomy" id="3139917"/>
    <lineage>
        <taxon>Bacteria</taxon>
        <taxon>Bacillati</taxon>
        <taxon>Actinomycetota</taxon>
        <taxon>Actinomycetes</taxon>
        <taxon>Kitasatosporales</taxon>
        <taxon>Streptomycetaceae</taxon>
        <taxon>Streptomyces</taxon>
    </lineage>
</organism>
<proteinExistence type="predicted"/>
<comment type="caution">
    <text evidence="1">The sequence shown here is derived from an EMBL/GenBank/DDBJ whole genome shotgun (WGS) entry which is preliminary data.</text>
</comment>
<name>A0ACC6QG80_9ACTN</name>
<dbReference type="EMBL" id="JBBKAI010000002">
    <property type="protein sequence ID" value="MEJ8657447.1"/>
    <property type="molecule type" value="Genomic_DNA"/>
</dbReference>
<evidence type="ECO:0000313" key="2">
    <source>
        <dbReference type="Proteomes" id="UP001375539"/>
    </source>
</evidence>
<gene>
    <name evidence="1" type="ORF">WKI58_13075</name>
</gene>
<keyword evidence="2" id="KW-1185">Reference proteome</keyword>